<evidence type="ECO:0000313" key="1">
    <source>
        <dbReference type="EnsemblPlants" id="Solyc02g077315.1.1"/>
    </source>
</evidence>
<organism evidence="1">
    <name type="scientific">Solanum lycopersicum</name>
    <name type="common">Tomato</name>
    <name type="synonym">Lycopersicon esculentum</name>
    <dbReference type="NCBI Taxonomy" id="4081"/>
    <lineage>
        <taxon>Eukaryota</taxon>
        <taxon>Viridiplantae</taxon>
        <taxon>Streptophyta</taxon>
        <taxon>Embryophyta</taxon>
        <taxon>Tracheophyta</taxon>
        <taxon>Spermatophyta</taxon>
        <taxon>Magnoliopsida</taxon>
        <taxon>eudicotyledons</taxon>
        <taxon>Gunneridae</taxon>
        <taxon>Pentapetalae</taxon>
        <taxon>asterids</taxon>
        <taxon>lamiids</taxon>
        <taxon>Solanales</taxon>
        <taxon>Solanaceae</taxon>
        <taxon>Solanoideae</taxon>
        <taxon>Solaneae</taxon>
        <taxon>Solanum</taxon>
        <taxon>Solanum subgen. Lycopersicon</taxon>
    </lineage>
</organism>
<dbReference type="AlphaFoldDB" id="A0A3Q7F3F1"/>
<proteinExistence type="predicted"/>
<dbReference type="EnsemblPlants" id="Solyc02g077315.1.1">
    <property type="protein sequence ID" value="Solyc02g077315.1.1"/>
    <property type="gene ID" value="Solyc02g077315.1"/>
</dbReference>
<name>A0A3Q7F3F1_SOLLC</name>
<reference evidence="1" key="2">
    <citation type="submission" date="2019-01" db="UniProtKB">
        <authorList>
            <consortium name="EnsemblPlants"/>
        </authorList>
    </citation>
    <scope>IDENTIFICATION</scope>
    <source>
        <strain evidence="1">cv. Heinz 1706</strain>
    </source>
</reference>
<dbReference type="Proteomes" id="UP000004994">
    <property type="component" value="Chromosome 2"/>
</dbReference>
<dbReference type="InParanoid" id="A0A3Q7F3F1"/>
<keyword evidence="2" id="KW-1185">Reference proteome</keyword>
<protein>
    <submittedName>
        <fullName evidence="1">Uncharacterized protein</fullName>
    </submittedName>
</protein>
<sequence>MSQCLLRKQNPSMPLWLRNSIKLTNRMPSKMVSLEQR</sequence>
<evidence type="ECO:0000313" key="2">
    <source>
        <dbReference type="Proteomes" id="UP000004994"/>
    </source>
</evidence>
<reference evidence="1" key="1">
    <citation type="journal article" date="2012" name="Nature">
        <title>The tomato genome sequence provides insights into fleshy fruit evolution.</title>
        <authorList>
            <consortium name="Tomato Genome Consortium"/>
        </authorList>
    </citation>
    <scope>NUCLEOTIDE SEQUENCE [LARGE SCALE GENOMIC DNA]</scope>
    <source>
        <strain evidence="1">cv. Heinz 1706</strain>
    </source>
</reference>
<dbReference type="Gramene" id="Solyc02g077315.1.1">
    <property type="protein sequence ID" value="Solyc02g077315.1.1"/>
    <property type="gene ID" value="Solyc02g077315.1"/>
</dbReference>
<accession>A0A3Q7F3F1</accession>